<proteinExistence type="predicted"/>
<sequence length="63" mass="7291">MRAVIDRFEENWAVLEAPGKVMWNVPRQFLPPEVKEGDEVDVTFAKVSVRSIDNSKLVEELFE</sequence>
<evidence type="ECO:0000313" key="1">
    <source>
        <dbReference type="EMBL" id="SHK61644.1"/>
    </source>
</evidence>
<dbReference type="AlphaFoldDB" id="A0A1M6TXN6"/>
<dbReference type="Gene3D" id="6.20.120.50">
    <property type="match status" value="1"/>
</dbReference>
<accession>A0A1M6TXN6</accession>
<gene>
    <name evidence="1" type="ORF">SAMN02745123_02492</name>
</gene>
<protein>
    <recommendedName>
        <fullName evidence="3">DUF3006 domain-containing protein</fullName>
    </recommendedName>
</protein>
<keyword evidence="2" id="KW-1185">Reference proteome</keyword>
<dbReference type="RefSeq" id="WP_072914822.1">
    <property type="nucleotide sequence ID" value="NZ_FRAR01000018.1"/>
</dbReference>
<dbReference type="OrthoDB" id="164847at2"/>
<dbReference type="InterPro" id="IPR021377">
    <property type="entry name" value="DUF3006"/>
</dbReference>
<evidence type="ECO:0000313" key="2">
    <source>
        <dbReference type="Proteomes" id="UP000183997"/>
    </source>
</evidence>
<dbReference type="Proteomes" id="UP000183997">
    <property type="component" value="Unassembled WGS sequence"/>
</dbReference>
<name>A0A1M6TXN6_9FIRM</name>
<dbReference type="Pfam" id="PF11213">
    <property type="entry name" value="DUF3006"/>
    <property type="match status" value="1"/>
</dbReference>
<dbReference type="EMBL" id="FRAR01000018">
    <property type="protein sequence ID" value="SHK61644.1"/>
    <property type="molecule type" value="Genomic_DNA"/>
</dbReference>
<organism evidence="1 2">
    <name type="scientific">Desulforamulus aeronauticus DSM 10349</name>
    <dbReference type="NCBI Taxonomy" id="1121421"/>
    <lineage>
        <taxon>Bacteria</taxon>
        <taxon>Bacillati</taxon>
        <taxon>Bacillota</taxon>
        <taxon>Clostridia</taxon>
        <taxon>Eubacteriales</taxon>
        <taxon>Peptococcaceae</taxon>
        <taxon>Desulforamulus</taxon>
    </lineage>
</organism>
<dbReference type="STRING" id="1121421.SAMN02745123_02492"/>
<evidence type="ECO:0008006" key="3">
    <source>
        <dbReference type="Google" id="ProtNLM"/>
    </source>
</evidence>
<reference evidence="2" key="1">
    <citation type="submission" date="2016-11" db="EMBL/GenBank/DDBJ databases">
        <authorList>
            <person name="Varghese N."/>
            <person name="Submissions S."/>
        </authorList>
    </citation>
    <scope>NUCLEOTIDE SEQUENCE [LARGE SCALE GENOMIC DNA]</scope>
    <source>
        <strain evidence="2">DSM 10349</strain>
    </source>
</reference>